<feature type="transmembrane region" description="Helical" evidence="7">
    <location>
        <begin position="329"/>
        <end position="350"/>
    </location>
</feature>
<dbReference type="PANTHER" id="PTHR30012">
    <property type="entry name" value="GENERAL SECRETION PATHWAY PROTEIN"/>
    <property type="match status" value="1"/>
</dbReference>
<gene>
    <name evidence="9" type="primary">epsF</name>
    <name evidence="9" type="ORF">SSLFYP27_02268</name>
</gene>
<name>A0A6N3F156_STASI</name>
<dbReference type="InterPro" id="IPR047692">
    <property type="entry name" value="T4P_ComGB"/>
</dbReference>
<keyword evidence="5 7" id="KW-1133">Transmembrane helix</keyword>
<keyword evidence="4 7" id="KW-0812">Transmembrane</keyword>
<evidence type="ECO:0000256" key="4">
    <source>
        <dbReference type="ARBA" id="ARBA00022692"/>
    </source>
</evidence>
<dbReference type="InterPro" id="IPR042094">
    <property type="entry name" value="T2SS_GspF_sf"/>
</dbReference>
<evidence type="ECO:0000256" key="2">
    <source>
        <dbReference type="ARBA" id="ARBA00005745"/>
    </source>
</evidence>
<dbReference type="GO" id="GO:0005886">
    <property type="term" value="C:plasma membrane"/>
    <property type="evidence" value="ECO:0007669"/>
    <property type="project" value="UniProtKB-SubCell"/>
</dbReference>
<organism evidence="9">
    <name type="scientific">Staphylococcus simulans</name>
    <dbReference type="NCBI Taxonomy" id="1286"/>
    <lineage>
        <taxon>Bacteria</taxon>
        <taxon>Bacillati</taxon>
        <taxon>Bacillota</taxon>
        <taxon>Bacilli</taxon>
        <taxon>Bacillales</taxon>
        <taxon>Staphylococcaceae</taxon>
        <taxon>Staphylococcus</taxon>
    </lineage>
</organism>
<keyword evidence="6 7" id="KW-0472">Membrane</keyword>
<feature type="domain" description="Type II secretion system protein GspF" evidence="8">
    <location>
        <begin position="227"/>
        <end position="348"/>
    </location>
</feature>
<evidence type="ECO:0000256" key="5">
    <source>
        <dbReference type="ARBA" id="ARBA00022989"/>
    </source>
</evidence>
<dbReference type="InterPro" id="IPR003004">
    <property type="entry name" value="GspF/PilC"/>
</dbReference>
<sequence>MKKCLKDILNSKIRNKKQISDKDQLILLNRLKILLDHGFTLIESFEFLNMHIDYKDKETRHTIIKFLKDGKNCHFILSFLNYPQTIVTQIYFSEKFGRLSDSLTESYTFLKQKCESKQRLIKTIQYPVILIGVFMCMLFGINYFILPEFQQIYTTMDIQLSPLLKILNYTIQHFPHIILSLIAFLSIIFLILFQYIRKLPIEKRIKFIIKLPFINTYYKLFKTYQITNELSLFFRNGIVLQQISNIYTEQKIDLFLNYLGDFMIKNIEKGMRLPEILQAVGCFQEELIHFIEQGEKSGKIDIELSIYAQILLSQIERQMNKQIKFIQPVIFLLLGFLIISLYLVIMLPMFDMLQSIK</sequence>
<evidence type="ECO:0000313" key="9">
    <source>
        <dbReference type="EMBL" id="VYU45770.1"/>
    </source>
</evidence>
<keyword evidence="3" id="KW-1003">Cell membrane</keyword>
<evidence type="ECO:0000259" key="8">
    <source>
        <dbReference type="Pfam" id="PF00482"/>
    </source>
</evidence>
<comment type="subcellular location">
    <subcellularLocation>
        <location evidence="1">Cell membrane</location>
        <topology evidence="1">Multi-pass membrane protein</topology>
    </subcellularLocation>
</comment>
<evidence type="ECO:0000256" key="1">
    <source>
        <dbReference type="ARBA" id="ARBA00004651"/>
    </source>
</evidence>
<comment type="similarity">
    <text evidence="2">Belongs to the GSP F family.</text>
</comment>
<evidence type="ECO:0000256" key="6">
    <source>
        <dbReference type="ARBA" id="ARBA00023136"/>
    </source>
</evidence>
<dbReference type="EMBL" id="CACRUO010000059">
    <property type="protein sequence ID" value="VYU45770.1"/>
    <property type="molecule type" value="Genomic_DNA"/>
</dbReference>
<reference evidence="9" key="1">
    <citation type="submission" date="2019-11" db="EMBL/GenBank/DDBJ databases">
        <authorList>
            <person name="Feng L."/>
        </authorList>
    </citation>
    <scope>NUCLEOTIDE SEQUENCE</scope>
    <source>
        <strain evidence="9">SsimulansLFYP27</strain>
    </source>
</reference>
<proteinExistence type="inferred from homology"/>
<dbReference type="PANTHER" id="PTHR30012:SF0">
    <property type="entry name" value="TYPE II SECRETION SYSTEM PROTEIN F-RELATED"/>
    <property type="match status" value="1"/>
</dbReference>
<dbReference type="AlphaFoldDB" id="A0A6N3F156"/>
<evidence type="ECO:0000256" key="7">
    <source>
        <dbReference type="SAM" id="Phobius"/>
    </source>
</evidence>
<dbReference type="RefSeq" id="WP_057510472.1">
    <property type="nucleotide sequence ID" value="NZ_CACRUO010000059.1"/>
</dbReference>
<dbReference type="NCBIfam" id="NF041012">
    <property type="entry name" value="T4P_ComGB"/>
    <property type="match status" value="1"/>
</dbReference>
<dbReference type="Gene3D" id="1.20.81.30">
    <property type="entry name" value="Type II secretion system (T2SS), domain F"/>
    <property type="match status" value="2"/>
</dbReference>
<accession>A0A6N3F156</accession>
<dbReference type="Pfam" id="PF00482">
    <property type="entry name" value="T2SSF"/>
    <property type="match status" value="1"/>
</dbReference>
<feature type="transmembrane region" description="Helical" evidence="7">
    <location>
        <begin position="126"/>
        <end position="146"/>
    </location>
</feature>
<protein>
    <submittedName>
        <fullName evidence="9">Type II secretion system protein F</fullName>
    </submittedName>
</protein>
<feature type="transmembrane region" description="Helical" evidence="7">
    <location>
        <begin position="177"/>
        <end position="196"/>
    </location>
</feature>
<evidence type="ECO:0000256" key="3">
    <source>
        <dbReference type="ARBA" id="ARBA00022475"/>
    </source>
</evidence>
<dbReference type="InterPro" id="IPR018076">
    <property type="entry name" value="T2SS_GspF_dom"/>
</dbReference>